<dbReference type="RefSeq" id="WP_331785937.1">
    <property type="nucleotide sequence ID" value="NZ_JAVFKM010000003.1"/>
</dbReference>
<evidence type="ECO:0000313" key="3">
    <source>
        <dbReference type="EMBL" id="MEF3113247.1"/>
    </source>
</evidence>
<evidence type="ECO:0000256" key="2">
    <source>
        <dbReference type="SAM" id="Phobius"/>
    </source>
</evidence>
<comment type="caution">
    <text evidence="3">The sequence shown here is derived from an EMBL/GenBank/DDBJ whole genome shotgun (WGS) entry which is preliminary data.</text>
</comment>
<evidence type="ECO:0000256" key="1">
    <source>
        <dbReference type="SAM" id="MobiDB-lite"/>
    </source>
</evidence>
<dbReference type="Proteomes" id="UP001348265">
    <property type="component" value="Unassembled WGS sequence"/>
</dbReference>
<keyword evidence="2" id="KW-1133">Transmembrane helix</keyword>
<sequence>MPSTHPATAAVLADSAPAAAAYVATPDPATRDEPPPHLADTSSPGAPRIGAAALALLSAGALLVATARRLRRR</sequence>
<keyword evidence="2" id="KW-0812">Transmembrane</keyword>
<gene>
    <name evidence="3" type="ORF">RB636_08540</name>
</gene>
<keyword evidence="4" id="KW-1185">Reference proteome</keyword>
<proteinExistence type="predicted"/>
<keyword evidence="2" id="KW-0472">Membrane</keyword>
<evidence type="ECO:0000313" key="4">
    <source>
        <dbReference type="Proteomes" id="UP001348265"/>
    </source>
</evidence>
<feature type="region of interest" description="Disordered" evidence="1">
    <location>
        <begin position="26"/>
        <end position="46"/>
    </location>
</feature>
<protein>
    <submittedName>
        <fullName evidence="3">Uncharacterized protein</fullName>
    </submittedName>
</protein>
<accession>A0ABU7WP07</accession>
<dbReference type="EMBL" id="JAVFKM010000003">
    <property type="protein sequence ID" value="MEF3113247.1"/>
    <property type="molecule type" value="Genomic_DNA"/>
</dbReference>
<name>A0ABU7WP07_9ACTN</name>
<reference evidence="3 4" key="1">
    <citation type="submission" date="2023-08" db="EMBL/GenBank/DDBJ databases">
        <authorList>
            <person name="Sharma P."/>
            <person name="Verma V."/>
            <person name="Mohan M.K."/>
            <person name="Dubey A.K."/>
        </authorList>
    </citation>
    <scope>NUCLEOTIDE SEQUENCE [LARGE SCALE GENOMIC DNA]</scope>
    <source>
        <strain evidence="3 4">ADP4</strain>
    </source>
</reference>
<organism evidence="3 4">
    <name type="scientific">Streptomyces chrestomyceticus</name>
    <dbReference type="NCBI Taxonomy" id="68185"/>
    <lineage>
        <taxon>Bacteria</taxon>
        <taxon>Bacillati</taxon>
        <taxon>Actinomycetota</taxon>
        <taxon>Actinomycetes</taxon>
        <taxon>Kitasatosporales</taxon>
        <taxon>Streptomycetaceae</taxon>
        <taxon>Streptomyces</taxon>
    </lineage>
</organism>
<feature type="transmembrane region" description="Helical" evidence="2">
    <location>
        <begin position="45"/>
        <end position="67"/>
    </location>
</feature>